<dbReference type="GO" id="GO:0005886">
    <property type="term" value="C:plasma membrane"/>
    <property type="evidence" value="ECO:0007669"/>
    <property type="project" value="TreeGrafter"/>
</dbReference>
<feature type="compositionally biased region" description="Basic and acidic residues" evidence="8">
    <location>
        <begin position="23"/>
        <end position="40"/>
    </location>
</feature>
<evidence type="ECO:0000256" key="9">
    <source>
        <dbReference type="SAM" id="Phobius"/>
    </source>
</evidence>
<dbReference type="InterPro" id="IPR050487">
    <property type="entry name" value="FtsQ_DivIB"/>
</dbReference>
<keyword evidence="12" id="KW-1185">Reference proteome</keyword>
<keyword evidence="5 9" id="KW-1133">Transmembrane helix</keyword>
<evidence type="ECO:0000256" key="4">
    <source>
        <dbReference type="ARBA" id="ARBA00022692"/>
    </source>
</evidence>
<feature type="domain" description="POTRA" evidence="10">
    <location>
        <begin position="122"/>
        <end position="190"/>
    </location>
</feature>
<evidence type="ECO:0000256" key="6">
    <source>
        <dbReference type="ARBA" id="ARBA00023136"/>
    </source>
</evidence>
<keyword evidence="7" id="KW-0131">Cell cycle</keyword>
<feature type="region of interest" description="Disordered" evidence="8">
    <location>
        <begin position="1"/>
        <end position="64"/>
    </location>
</feature>
<dbReference type="PANTHER" id="PTHR37820:SF1">
    <property type="entry name" value="CELL DIVISION PROTEIN FTSQ"/>
    <property type="match status" value="1"/>
</dbReference>
<gene>
    <name evidence="11" type="ORF">H9L06_02995</name>
</gene>
<dbReference type="Proteomes" id="UP000515934">
    <property type="component" value="Chromosome"/>
</dbReference>
<keyword evidence="3" id="KW-0132">Cell division</keyword>
<evidence type="ECO:0000313" key="12">
    <source>
        <dbReference type="Proteomes" id="UP000515934"/>
    </source>
</evidence>
<evidence type="ECO:0000256" key="3">
    <source>
        <dbReference type="ARBA" id="ARBA00022618"/>
    </source>
</evidence>
<dbReference type="InterPro" id="IPR034746">
    <property type="entry name" value="POTRA"/>
</dbReference>
<evidence type="ECO:0000256" key="2">
    <source>
        <dbReference type="ARBA" id="ARBA00022475"/>
    </source>
</evidence>
<dbReference type="EMBL" id="CP060716">
    <property type="protein sequence ID" value="QNN63320.1"/>
    <property type="molecule type" value="Genomic_DNA"/>
</dbReference>
<dbReference type="GO" id="GO:0051301">
    <property type="term" value="P:cell division"/>
    <property type="evidence" value="ECO:0007669"/>
    <property type="project" value="UniProtKB-KW"/>
</dbReference>
<comment type="subcellular location">
    <subcellularLocation>
        <location evidence="1">Membrane</location>
    </subcellularLocation>
</comment>
<evidence type="ECO:0000313" key="11">
    <source>
        <dbReference type="EMBL" id="QNN63320.1"/>
    </source>
</evidence>
<protein>
    <submittedName>
        <fullName evidence="11">FtsQ-type POTRA domain-containing protein</fullName>
    </submittedName>
</protein>
<dbReference type="PANTHER" id="PTHR37820">
    <property type="entry name" value="CELL DIVISION PROTEIN DIVIB"/>
    <property type="match status" value="1"/>
</dbReference>
<evidence type="ECO:0000256" key="7">
    <source>
        <dbReference type="ARBA" id="ARBA00023306"/>
    </source>
</evidence>
<dbReference type="Pfam" id="PF03799">
    <property type="entry name" value="FtsQ_DivIB_C"/>
    <property type="match status" value="1"/>
</dbReference>
<dbReference type="Gene3D" id="3.10.20.310">
    <property type="entry name" value="membrane protein fhac"/>
    <property type="match status" value="1"/>
</dbReference>
<dbReference type="InterPro" id="IPR005548">
    <property type="entry name" value="Cell_div_FtsQ/DivIB_C"/>
</dbReference>
<dbReference type="RefSeq" id="WP_187555787.1">
    <property type="nucleotide sequence ID" value="NZ_CP060716.1"/>
</dbReference>
<proteinExistence type="predicted"/>
<evidence type="ECO:0000256" key="1">
    <source>
        <dbReference type="ARBA" id="ARBA00004370"/>
    </source>
</evidence>
<evidence type="ECO:0000256" key="8">
    <source>
        <dbReference type="SAM" id="MobiDB-lite"/>
    </source>
</evidence>
<feature type="transmembrane region" description="Helical" evidence="9">
    <location>
        <begin position="99"/>
        <end position="118"/>
    </location>
</feature>
<dbReference type="AlphaFoldDB" id="A0A7G9S645"/>
<dbReference type="KEGG" id="ldn:H9L06_02995"/>
<dbReference type="PROSITE" id="PS51779">
    <property type="entry name" value="POTRA"/>
    <property type="match status" value="1"/>
</dbReference>
<accession>A0A7G9S645</accession>
<dbReference type="Pfam" id="PF08478">
    <property type="entry name" value="POTRA_1"/>
    <property type="match status" value="1"/>
</dbReference>
<name>A0A7G9S645_9MICO</name>
<keyword evidence="4 9" id="KW-0812">Transmembrane</keyword>
<keyword evidence="6 9" id="KW-0472">Membrane</keyword>
<reference evidence="11 12" key="1">
    <citation type="submission" date="2020-08" db="EMBL/GenBank/DDBJ databases">
        <title>Genome sequence of Leucobacter denitrificans KACC 14055T.</title>
        <authorList>
            <person name="Hyun D.-W."/>
            <person name="Bae J.-W."/>
        </authorList>
    </citation>
    <scope>NUCLEOTIDE SEQUENCE [LARGE SCALE GENOMIC DNA]</scope>
    <source>
        <strain evidence="11 12">KACC 14055</strain>
    </source>
</reference>
<evidence type="ECO:0000259" key="10">
    <source>
        <dbReference type="PROSITE" id="PS51779"/>
    </source>
</evidence>
<dbReference type="InterPro" id="IPR013685">
    <property type="entry name" value="POTRA_FtsQ_type"/>
</dbReference>
<evidence type="ECO:0000256" key="5">
    <source>
        <dbReference type="ARBA" id="ARBA00022989"/>
    </source>
</evidence>
<organism evidence="11 12">
    <name type="scientific">Leucobacter denitrificans</name>
    <dbReference type="NCBI Taxonomy" id="683042"/>
    <lineage>
        <taxon>Bacteria</taxon>
        <taxon>Bacillati</taxon>
        <taxon>Actinomycetota</taxon>
        <taxon>Actinomycetes</taxon>
        <taxon>Micrococcales</taxon>
        <taxon>Microbacteriaceae</taxon>
        <taxon>Leucobacter</taxon>
    </lineage>
</organism>
<sequence length="317" mass="34597">MPKATALPVDPELAVSSESAVEPGHDRSAEPSTEMVRETATEEAQAPKTRGLLSFGSKPADPIQAAERRVRAAERQQKKRLRRETRRFTQAIRHARRRLLISVGAILLLLVFVIVGAFTPLMSVRDVQVEGAQAVNVEEVTAALQRFEGVPLALVDENEVLRSLEGFPLIQRFGVERIPPHTLLVRIEERVPAISLEQDGVFRQYDAAGVLVAESTEKPEGVPIGEGSLRTTSSPAFHAASKIVRDMPAELRSQLVSAKATSNQDVTFVLASGIEVFWGSADETQRKALLLQTMLEALEGRAVSHIDVSSTSAPIFK</sequence>
<keyword evidence="2" id="KW-1003">Cell membrane</keyword>